<keyword evidence="2" id="KW-1185">Reference proteome</keyword>
<dbReference type="AlphaFoldDB" id="A0A7K4EDT4"/>
<evidence type="ECO:0000313" key="1">
    <source>
        <dbReference type="EMBL" id="NNJ15823.1"/>
    </source>
</evidence>
<proteinExistence type="predicted"/>
<dbReference type="EMBL" id="AMWJ02000001">
    <property type="protein sequence ID" value="NNJ15823.1"/>
    <property type="molecule type" value="Genomic_DNA"/>
</dbReference>
<dbReference type="Proteomes" id="UP000010448">
    <property type="component" value="Unassembled WGS sequence"/>
</dbReference>
<organism evidence="1 2">
    <name type="scientific">Pseudomonas bharatica CSV86</name>
    <dbReference type="NCBI Taxonomy" id="1005395"/>
    <lineage>
        <taxon>Bacteria</taxon>
        <taxon>Pseudomonadati</taxon>
        <taxon>Pseudomonadota</taxon>
        <taxon>Gammaproteobacteria</taxon>
        <taxon>Pseudomonadales</taxon>
        <taxon>Pseudomonadaceae</taxon>
        <taxon>Pseudomonas</taxon>
        <taxon>Pseudomonas bharatica</taxon>
    </lineage>
</organism>
<reference evidence="1 2" key="1">
    <citation type="journal article" date="2013" name="Genome Announc.">
        <title>Genome Sequence of Naphthalene-Degrading Soil Bacterium Pseudomonas putida CSV86.</title>
        <authorList>
            <person name="Phale P.S."/>
            <person name="Paliwal V."/>
            <person name="Raju S.C."/>
            <person name="Modak A."/>
            <person name="Purohit H.J."/>
        </authorList>
    </citation>
    <scope>NUCLEOTIDE SEQUENCE [LARGE SCALE GENOMIC DNA]</scope>
    <source>
        <strain evidence="1 2">CSV86</strain>
    </source>
</reference>
<comment type="caution">
    <text evidence="1">The sequence shown here is derived from an EMBL/GenBank/DDBJ whole genome shotgun (WGS) entry which is preliminary data.</text>
</comment>
<dbReference type="RefSeq" id="WP_158487689.1">
    <property type="nucleotide sequence ID" value="NZ_AMWJ02000001.1"/>
</dbReference>
<evidence type="ECO:0000313" key="2">
    <source>
        <dbReference type="Proteomes" id="UP000010448"/>
    </source>
</evidence>
<name>A0A7K4EDT4_9PSED</name>
<dbReference type="OrthoDB" id="7021215at2"/>
<accession>A0A7K4EDT4</accession>
<sequence length="166" mass="18669">MTAQEASRRVYRLCAYGWLRLFANAQPIHQLLFALVDRKDPNDLATGSDDTFRHTISSVFTLCASLLDEHTPDLYPVEWQMIADAQMPSHGRYRLPSSLPEMKSKIIVGVEDLTGRDGDINSVLLANKLAGFSSAQLCAIAFHVQLYHVARKRGSEFQFPTIRFKG</sequence>
<protein>
    <submittedName>
        <fullName evidence="1">Uncharacterized protein</fullName>
    </submittedName>
</protein>
<gene>
    <name evidence="1" type="ORF">CSV86_011555</name>
</gene>